<dbReference type="EMBL" id="JAJATZ010000001">
    <property type="protein sequence ID" value="MCB5198089.1"/>
    <property type="molecule type" value="Genomic_DNA"/>
</dbReference>
<dbReference type="InterPro" id="IPR000297">
    <property type="entry name" value="PPIase_PpiC"/>
</dbReference>
<sequence>MRLTTILTSLVLACATPAIAQDRFAPVITVNDAAITAYELDQRARMLQLFRTPGNLTELAREQLIEERLKAAELDRRRIRLSAENLATEVDAFAARANLTTDQFIQLLNQNGVDRATLEQFVAIGVSWRDYIRLRFGNQAEISEEEVRRAMRQPGSNPDAIEVLLSEIIIPAPPPEAARANAIANQISQTRSTAVFENAARQYSALPSRNNGGRLNWLPLSNYPPALQGLLGSLAPGEVTQPILIPNGVALFQSRGIREVPQPRPAPTAIDYAIFGLPGGTTEAGLAAAQSLDARTDTCDDLYGAARGLPQDVLARQTVSPDSIPQDVALELARLDPGEASWNLTRDNGQTRIYLMLCDRTLAGAENNDPEAVRNALRSQRLGGFADALLADLRAAATIRP</sequence>
<evidence type="ECO:0000256" key="4">
    <source>
        <dbReference type="ARBA" id="ARBA00031484"/>
    </source>
</evidence>
<organism evidence="8 9">
    <name type="scientific">Loktanella gaetbuli</name>
    <dbReference type="NCBI Taxonomy" id="2881335"/>
    <lineage>
        <taxon>Bacteria</taxon>
        <taxon>Pseudomonadati</taxon>
        <taxon>Pseudomonadota</taxon>
        <taxon>Alphaproteobacteria</taxon>
        <taxon>Rhodobacterales</taxon>
        <taxon>Roseobacteraceae</taxon>
        <taxon>Loktanella</taxon>
    </lineage>
</organism>
<proteinExistence type="predicted"/>
<evidence type="ECO:0000256" key="5">
    <source>
        <dbReference type="PROSITE-ProRule" id="PRU00278"/>
    </source>
</evidence>
<dbReference type="Pfam" id="PF00639">
    <property type="entry name" value="Rotamase"/>
    <property type="match status" value="1"/>
</dbReference>
<evidence type="ECO:0000259" key="7">
    <source>
        <dbReference type="PROSITE" id="PS50198"/>
    </source>
</evidence>
<feature type="signal peptide" evidence="6">
    <location>
        <begin position="1"/>
        <end position="20"/>
    </location>
</feature>
<gene>
    <name evidence="8" type="ORF">LGQ03_02440</name>
</gene>
<keyword evidence="5" id="KW-0697">Rotamase</keyword>
<dbReference type="SUPFAM" id="SSF54534">
    <property type="entry name" value="FKBP-like"/>
    <property type="match status" value="1"/>
</dbReference>
<evidence type="ECO:0000256" key="1">
    <source>
        <dbReference type="ARBA" id="ARBA00018370"/>
    </source>
</evidence>
<dbReference type="SUPFAM" id="SSF109998">
    <property type="entry name" value="Triger factor/SurA peptide-binding domain-like"/>
    <property type="match status" value="1"/>
</dbReference>
<dbReference type="InterPro" id="IPR046357">
    <property type="entry name" value="PPIase_dom_sf"/>
</dbReference>
<dbReference type="Proteomes" id="UP001138961">
    <property type="component" value="Unassembled WGS sequence"/>
</dbReference>
<evidence type="ECO:0000313" key="9">
    <source>
        <dbReference type="Proteomes" id="UP001138961"/>
    </source>
</evidence>
<keyword evidence="9" id="KW-1185">Reference proteome</keyword>
<feature type="domain" description="PpiC" evidence="7">
    <location>
        <begin position="160"/>
        <end position="256"/>
    </location>
</feature>
<name>A0ABS8BR74_9RHOB</name>
<dbReference type="GO" id="GO:0016853">
    <property type="term" value="F:isomerase activity"/>
    <property type="evidence" value="ECO:0007669"/>
    <property type="project" value="UniProtKB-KW"/>
</dbReference>
<evidence type="ECO:0000256" key="2">
    <source>
        <dbReference type="ARBA" id="ARBA00022729"/>
    </source>
</evidence>
<dbReference type="Gene3D" id="3.10.50.40">
    <property type="match status" value="1"/>
</dbReference>
<evidence type="ECO:0000256" key="3">
    <source>
        <dbReference type="ARBA" id="ARBA00030642"/>
    </source>
</evidence>
<accession>A0ABS8BR74</accession>
<feature type="chain" id="PRO_5046740262" description="Parvulin-like PPIase" evidence="6">
    <location>
        <begin position="21"/>
        <end position="401"/>
    </location>
</feature>
<evidence type="ECO:0000256" key="6">
    <source>
        <dbReference type="SAM" id="SignalP"/>
    </source>
</evidence>
<dbReference type="PANTHER" id="PTHR47637:SF1">
    <property type="entry name" value="CHAPERONE SURA"/>
    <property type="match status" value="1"/>
</dbReference>
<dbReference type="InterPro" id="IPR050280">
    <property type="entry name" value="OMP_Chaperone_SurA"/>
</dbReference>
<dbReference type="Gene3D" id="1.10.4030.10">
    <property type="entry name" value="Porin chaperone SurA, peptide-binding domain"/>
    <property type="match status" value="1"/>
</dbReference>
<reference evidence="8" key="1">
    <citation type="submission" date="2021-10" db="EMBL/GenBank/DDBJ databases">
        <title>Loktanella gaetbuli sp. nov., isolated from a tidal flat.</title>
        <authorList>
            <person name="Park S."/>
            <person name="Yoon J.-H."/>
        </authorList>
    </citation>
    <scope>NUCLEOTIDE SEQUENCE</scope>
    <source>
        <strain evidence="8">TSTF-M6</strain>
    </source>
</reference>
<comment type="caution">
    <text evidence="8">The sequence shown here is derived from an EMBL/GenBank/DDBJ whole genome shotgun (WGS) entry which is preliminary data.</text>
</comment>
<dbReference type="RefSeq" id="WP_226747096.1">
    <property type="nucleotide sequence ID" value="NZ_JAJATZ010000001.1"/>
</dbReference>
<protein>
    <recommendedName>
        <fullName evidence="1">Parvulin-like PPIase</fullName>
    </recommendedName>
    <alternativeName>
        <fullName evidence="3">Peptidyl-prolyl cis-trans isomerase plp</fullName>
    </alternativeName>
    <alternativeName>
        <fullName evidence="4">Rotamase plp</fullName>
    </alternativeName>
</protein>
<evidence type="ECO:0000313" key="8">
    <source>
        <dbReference type="EMBL" id="MCB5198089.1"/>
    </source>
</evidence>
<dbReference type="PANTHER" id="PTHR47637">
    <property type="entry name" value="CHAPERONE SURA"/>
    <property type="match status" value="1"/>
</dbReference>
<dbReference type="InterPro" id="IPR027304">
    <property type="entry name" value="Trigger_fact/SurA_dom_sf"/>
</dbReference>
<keyword evidence="2 6" id="KW-0732">Signal</keyword>
<dbReference type="PROSITE" id="PS50198">
    <property type="entry name" value="PPIC_PPIASE_2"/>
    <property type="match status" value="1"/>
</dbReference>
<keyword evidence="5 8" id="KW-0413">Isomerase</keyword>